<reference evidence="1 2" key="1">
    <citation type="journal article" date="2023" name="Plants (Basel)">
        <title>Bridging the Gap: Combining Genomics and Transcriptomics Approaches to Understand Stylosanthes scabra, an Orphan Legume from the Brazilian Caatinga.</title>
        <authorList>
            <person name="Ferreira-Neto J.R.C."/>
            <person name="da Silva M.D."/>
            <person name="Binneck E."/>
            <person name="de Melo N.F."/>
            <person name="da Silva R.H."/>
            <person name="de Melo A.L.T.M."/>
            <person name="Pandolfi V."/>
            <person name="Bustamante F.O."/>
            <person name="Brasileiro-Vidal A.C."/>
            <person name="Benko-Iseppon A.M."/>
        </authorList>
    </citation>
    <scope>NUCLEOTIDE SEQUENCE [LARGE SCALE GENOMIC DNA]</scope>
    <source>
        <tissue evidence="1">Leaves</tissue>
    </source>
</reference>
<dbReference type="Proteomes" id="UP001341840">
    <property type="component" value="Unassembled WGS sequence"/>
</dbReference>
<protein>
    <recommendedName>
        <fullName evidence="3">RNase H type-1 domain-containing protein</fullName>
    </recommendedName>
</protein>
<evidence type="ECO:0000313" key="2">
    <source>
        <dbReference type="Proteomes" id="UP001341840"/>
    </source>
</evidence>
<accession>A0ABU6V6H1</accession>
<sequence length="163" mass="18656">MGWEGAWEQILHQLKAWNTELDIKMRNKTTHGPNRVESKACWWECCDYVAEENKYKIGGYYTNEDGAVTCWIGEEVLGGSQGEAYLIGLESAVQFMLEDMNVDSGNINLVSNQKDIVDWIHGKVEANWESMMSALRLRRRNKINLGFPYLLKTSFDIVVGKSE</sequence>
<organism evidence="1 2">
    <name type="scientific">Stylosanthes scabra</name>
    <dbReference type="NCBI Taxonomy" id="79078"/>
    <lineage>
        <taxon>Eukaryota</taxon>
        <taxon>Viridiplantae</taxon>
        <taxon>Streptophyta</taxon>
        <taxon>Embryophyta</taxon>
        <taxon>Tracheophyta</taxon>
        <taxon>Spermatophyta</taxon>
        <taxon>Magnoliopsida</taxon>
        <taxon>eudicotyledons</taxon>
        <taxon>Gunneridae</taxon>
        <taxon>Pentapetalae</taxon>
        <taxon>rosids</taxon>
        <taxon>fabids</taxon>
        <taxon>Fabales</taxon>
        <taxon>Fabaceae</taxon>
        <taxon>Papilionoideae</taxon>
        <taxon>50 kb inversion clade</taxon>
        <taxon>dalbergioids sensu lato</taxon>
        <taxon>Dalbergieae</taxon>
        <taxon>Pterocarpus clade</taxon>
        <taxon>Stylosanthes</taxon>
    </lineage>
</organism>
<keyword evidence="2" id="KW-1185">Reference proteome</keyword>
<dbReference type="EMBL" id="JASCZI010151049">
    <property type="protein sequence ID" value="MED6167858.1"/>
    <property type="molecule type" value="Genomic_DNA"/>
</dbReference>
<proteinExistence type="predicted"/>
<comment type="caution">
    <text evidence="1">The sequence shown here is derived from an EMBL/GenBank/DDBJ whole genome shotgun (WGS) entry which is preliminary data.</text>
</comment>
<name>A0ABU6V6H1_9FABA</name>
<gene>
    <name evidence="1" type="ORF">PIB30_006829</name>
</gene>
<evidence type="ECO:0008006" key="3">
    <source>
        <dbReference type="Google" id="ProtNLM"/>
    </source>
</evidence>
<evidence type="ECO:0000313" key="1">
    <source>
        <dbReference type="EMBL" id="MED6167858.1"/>
    </source>
</evidence>